<dbReference type="OrthoDB" id="1255371at2"/>
<gene>
    <name evidence="1" type="ORF">E5K02_18900</name>
</gene>
<reference evidence="1 2" key="1">
    <citation type="submission" date="2019-04" db="EMBL/GenBank/DDBJ databases">
        <authorList>
            <person name="Feng G."/>
            <person name="Zhang J."/>
            <person name="Zhu H."/>
        </authorList>
    </citation>
    <scope>NUCLEOTIDE SEQUENCE [LARGE SCALE GENOMIC DNA]</scope>
    <source>
        <strain evidence="1 2">9PBR-1</strain>
    </source>
</reference>
<keyword evidence="2" id="KW-1185">Reference proteome</keyword>
<evidence type="ECO:0000313" key="1">
    <source>
        <dbReference type="EMBL" id="TGE23269.1"/>
    </source>
</evidence>
<comment type="caution">
    <text evidence="1">The sequence shown here is derived from an EMBL/GenBank/DDBJ whole genome shotgun (WGS) entry which is preliminary data.</text>
</comment>
<dbReference type="RefSeq" id="WP_135396817.1">
    <property type="nucleotide sequence ID" value="NZ_SRMB01000004.1"/>
</dbReference>
<dbReference type="EMBL" id="SRMB01000004">
    <property type="protein sequence ID" value="TGE23269.1"/>
    <property type="molecule type" value="Genomic_DNA"/>
</dbReference>
<organism evidence="1 2">
    <name type="scientific">Hymenobacter metallicola</name>
    <dbReference type="NCBI Taxonomy" id="2563114"/>
    <lineage>
        <taxon>Bacteria</taxon>
        <taxon>Pseudomonadati</taxon>
        <taxon>Bacteroidota</taxon>
        <taxon>Cytophagia</taxon>
        <taxon>Cytophagales</taxon>
        <taxon>Hymenobacteraceae</taxon>
        <taxon>Hymenobacter</taxon>
    </lineage>
</organism>
<evidence type="ECO:0000313" key="2">
    <source>
        <dbReference type="Proteomes" id="UP000298471"/>
    </source>
</evidence>
<proteinExistence type="predicted"/>
<dbReference type="AlphaFoldDB" id="A0A4Z0Q1A3"/>
<sequence length="182" mass="19841">MFYPFAWALLLASTLNGLPVIMDKIPASTQAPTLPSFWKPISAAQATRLGPPRIPVKPSRVLELNLPALKKTLASAGTAGPVLQLPLPDGSLVAFRMRTTQVMAPELAAKYPELQTYAGQEPGHPAHEVRLEVTPAGLRAMLTRSGHTYFIEPYRRNDTRYYICFDKASLPAGRSAGFEAPD</sequence>
<dbReference type="Proteomes" id="UP000298471">
    <property type="component" value="Unassembled WGS sequence"/>
</dbReference>
<protein>
    <submittedName>
        <fullName evidence="1">Uncharacterized protein</fullName>
    </submittedName>
</protein>
<name>A0A4Z0Q1A3_9BACT</name>
<accession>A0A4Z0Q1A3</accession>